<comment type="cofactor">
    <cofactor evidence="6">
        <name>a divalent metal cation</name>
        <dbReference type="ChEBI" id="CHEBI:60240"/>
    </cofactor>
</comment>
<evidence type="ECO:0000256" key="4">
    <source>
        <dbReference type="ARBA" id="ARBA00023027"/>
    </source>
</evidence>
<proteinExistence type="inferred from homology"/>
<dbReference type="SUPFAM" id="SSF111331">
    <property type="entry name" value="NAD kinase/diacylglycerol kinase-like"/>
    <property type="match status" value="1"/>
</dbReference>
<feature type="binding site" evidence="6">
    <location>
        <begin position="113"/>
        <end position="114"/>
    </location>
    <ligand>
        <name>NAD(+)</name>
        <dbReference type="ChEBI" id="CHEBI:57540"/>
    </ligand>
</feature>
<accession>A0A6I8M9Z9</accession>
<feature type="active site" description="Proton acceptor" evidence="6">
    <location>
        <position position="44"/>
    </location>
</feature>
<evidence type="ECO:0000256" key="5">
    <source>
        <dbReference type="ARBA" id="ARBA00047925"/>
    </source>
</evidence>
<gene>
    <name evidence="6" type="primary">nadK</name>
    <name evidence="7" type="ORF">OMES3154_00431</name>
</gene>
<sequence>MKTIGIKVVKKDGIDISKQLEILKENGFIETNENVSYIFSFGGDGTILRAKNYSLKHMVPIVAINFGKIGYMADIESKDIKKVIDSIKNNEYKLSKRYLLECNIDDKIIYALNDIVFKNEYIEEIKLYDNNNLITSYRADGLIISTPTGSTAYALSAGGSIIHPELRLLNIVAIASQYLSNRSLILKDTILKVVSDSNIYVDGLKIGNKKNVSLKLSDKYVEILETNDMNYYNVLKNKLEWR</sequence>
<evidence type="ECO:0000256" key="6">
    <source>
        <dbReference type="HAMAP-Rule" id="MF_00361"/>
    </source>
</evidence>
<evidence type="ECO:0000313" key="7">
    <source>
        <dbReference type="EMBL" id="VWL85147.1"/>
    </source>
</evidence>
<dbReference type="InterPro" id="IPR002504">
    <property type="entry name" value="NADK"/>
</dbReference>
<dbReference type="InterPro" id="IPR017437">
    <property type="entry name" value="ATP-NAD_kinase_PpnK-typ_C"/>
</dbReference>
<keyword evidence="6" id="KW-0963">Cytoplasm</keyword>
<comment type="function">
    <text evidence="6">Involved in the regulation of the intracellular balance of NAD and NADP, and is a key enzyme in the biosynthesis of NADP. Catalyzes specifically the phosphorylation on 2'-hydroxyl of the adenosine moiety of NAD to yield NADP.</text>
</comment>
<dbReference type="Pfam" id="PF01513">
    <property type="entry name" value="NAD_kinase"/>
    <property type="match status" value="1"/>
</dbReference>
<reference evidence="7 8" key="1">
    <citation type="submission" date="2019-10" db="EMBL/GenBank/DDBJ databases">
        <authorList>
            <person name="Blom J."/>
        </authorList>
    </citation>
    <scope>NUCLEOTIDE SEQUENCE [LARGE SCALE GENOMIC DNA]</scope>
    <source>
        <strain evidence="7 8">ES3154-GLU</strain>
    </source>
</reference>
<comment type="catalytic activity">
    <reaction evidence="5 6">
        <text>NAD(+) + ATP = ADP + NADP(+) + H(+)</text>
        <dbReference type="Rhea" id="RHEA:18629"/>
        <dbReference type="ChEBI" id="CHEBI:15378"/>
        <dbReference type="ChEBI" id="CHEBI:30616"/>
        <dbReference type="ChEBI" id="CHEBI:57540"/>
        <dbReference type="ChEBI" id="CHEBI:58349"/>
        <dbReference type="ChEBI" id="CHEBI:456216"/>
        <dbReference type="EC" id="2.7.1.23"/>
    </reaction>
</comment>
<dbReference type="HAMAP" id="MF_00361">
    <property type="entry name" value="NAD_kinase"/>
    <property type="match status" value="1"/>
</dbReference>
<feature type="binding site" evidence="6">
    <location>
        <begin position="44"/>
        <end position="45"/>
    </location>
    <ligand>
        <name>NAD(+)</name>
        <dbReference type="ChEBI" id="CHEBI:57540"/>
    </ligand>
</feature>
<keyword evidence="4 6" id="KW-0520">NAD</keyword>
<protein>
    <recommendedName>
        <fullName evidence="6">NAD kinase</fullName>
        <ecNumber evidence="6">2.7.1.23</ecNumber>
    </recommendedName>
    <alternativeName>
        <fullName evidence="6">ATP-dependent NAD kinase</fullName>
    </alternativeName>
</protein>
<dbReference type="RefSeq" id="WP_156683167.1">
    <property type="nucleotide sequence ID" value="NZ_CABWIB010000001.1"/>
</dbReference>
<dbReference type="Proteomes" id="UP000419017">
    <property type="component" value="Unassembled WGS sequence"/>
</dbReference>
<dbReference type="PANTHER" id="PTHR20275:SF0">
    <property type="entry name" value="NAD KINASE"/>
    <property type="match status" value="1"/>
</dbReference>
<dbReference type="InterPro" id="IPR017438">
    <property type="entry name" value="ATP-NAD_kinase_N"/>
</dbReference>
<dbReference type="EMBL" id="CABWIB010000001">
    <property type="protein sequence ID" value="VWL85147.1"/>
    <property type="molecule type" value="Genomic_DNA"/>
</dbReference>
<keyword evidence="8" id="KW-1185">Reference proteome</keyword>
<organism evidence="7 8">
    <name type="scientific">Oceanivirga miroungae</name>
    <dbReference type="NCBI Taxonomy" id="1130046"/>
    <lineage>
        <taxon>Bacteria</taxon>
        <taxon>Fusobacteriati</taxon>
        <taxon>Fusobacteriota</taxon>
        <taxon>Fusobacteriia</taxon>
        <taxon>Fusobacteriales</taxon>
        <taxon>Leptotrichiaceae</taxon>
        <taxon>Oceanivirga</taxon>
    </lineage>
</organism>
<dbReference type="Pfam" id="PF20143">
    <property type="entry name" value="NAD_kinase_C"/>
    <property type="match status" value="1"/>
</dbReference>
<feature type="binding site" evidence="6">
    <location>
        <begin position="151"/>
        <end position="156"/>
    </location>
    <ligand>
        <name>NAD(+)</name>
        <dbReference type="ChEBI" id="CHEBI:57540"/>
    </ligand>
</feature>
<dbReference type="GO" id="GO:0003951">
    <property type="term" value="F:NAD+ kinase activity"/>
    <property type="evidence" value="ECO:0007669"/>
    <property type="project" value="UniProtKB-UniRule"/>
</dbReference>
<dbReference type="GO" id="GO:0051287">
    <property type="term" value="F:NAD binding"/>
    <property type="evidence" value="ECO:0007669"/>
    <property type="project" value="UniProtKB-ARBA"/>
</dbReference>
<dbReference type="GO" id="GO:0006741">
    <property type="term" value="P:NADP+ biosynthetic process"/>
    <property type="evidence" value="ECO:0007669"/>
    <property type="project" value="UniProtKB-UniRule"/>
</dbReference>
<evidence type="ECO:0000256" key="2">
    <source>
        <dbReference type="ARBA" id="ARBA00022777"/>
    </source>
</evidence>
<comment type="similarity">
    <text evidence="6">Belongs to the NAD kinase family.</text>
</comment>
<comment type="caution">
    <text evidence="6">Lacks conserved residue(s) required for the propagation of feature annotation.</text>
</comment>
<evidence type="ECO:0000256" key="1">
    <source>
        <dbReference type="ARBA" id="ARBA00022679"/>
    </source>
</evidence>
<dbReference type="GO" id="GO:0046872">
    <property type="term" value="F:metal ion binding"/>
    <property type="evidence" value="ECO:0007669"/>
    <property type="project" value="UniProtKB-UniRule"/>
</dbReference>
<dbReference type="Gene3D" id="2.60.200.30">
    <property type="entry name" value="Probable inorganic polyphosphate/atp-NAD kinase, domain 2"/>
    <property type="match status" value="1"/>
</dbReference>
<dbReference type="InterPro" id="IPR016064">
    <property type="entry name" value="NAD/diacylglycerol_kinase_sf"/>
</dbReference>
<feature type="binding site" evidence="6">
    <location>
        <position position="140"/>
    </location>
    <ligand>
        <name>NAD(+)</name>
        <dbReference type="ChEBI" id="CHEBI:57540"/>
    </ligand>
</feature>
<dbReference type="GO" id="GO:0005737">
    <property type="term" value="C:cytoplasm"/>
    <property type="evidence" value="ECO:0007669"/>
    <property type="project" value="UniProtKB-SubCell"/>
</dbReference>
<keyword evidence="6" id="KW-0547">Nucleotide-binding</keyword>
<dbReference type="EC" id="2.7.1.23" evidence="6"/>
<name>A0A6I8M9Z9_9FUSO</name>
<comment type="subcellular location">
    <subcellularLocation>
        <location evidence="6">Cytoplasm</location>
    </subcellularLocation>
</comment>
<evidence type="ECO:0000313" key="8">
    <source>
        <dbReference type="Proteomes" id="UP000419017"/>
    </source>
</evidence>
<dbReference type="Gene3D" id="3.40.50.10330">
    <property type="entry name" value="Probable inorganic polyphosphate/atp-NAD kinase, domain 1"/>
    <property type="match status" value="1"/>
</dbReference>
<dbReference type="GO" id="GO:0019674">
    <property type="term" value="P:NAD+ metabolic process"/>
    <property type="evidence" value="ECO:0007669"/>
    <property type="project" value="InterPro"/>
</dbReference>
<dbReference type="AlphaFoldDB" id="A0A6I8M9Z9"/>
<feature type="binding site" evidence="6">
    <location>
        <position position="138"/>
    </location>
    <ligand>
        <name>NAD(+)</name>
        <dbReference type="ChEBI" id="CHEBI:57540"/>
    </ligand>
</feature>
<keyword evidence="3 6" id="KW-0521">NADP</keyword>
<evidence type="ECO:0000256" key="3">
    <source>
        <dbReference type="ARBA" id="ARBA00022857"/>
    </source>
</evidence>
<feature type="binding site" evidence="6">
    <location>
        <position position="175"/>
    </location>
    <ligand>
        <name>NAD(+)</name>
        <dbReference type="ChEBI" id="CHEBI:57540"/>
    </ligand>
</feature>
<keyword evidence="2 6" id="KW-0418">Kinase</keyword>
<feature type="binding site" evidence="6">
    <location>
        <position position="49"/>
    </location>
    <ligand>
        <name>NAD(+)</name>
        <dbReference type="ChEBI" id="CHEBI:57540"/>
    </ligand>
</feature>
<keyword evidence="1 6" id="KW-0808">Transferase</keyword>
<dbReference type="PANTHER" id="PTHR20275">
    <property type="entry name" value="NAD KINASE"/>
    <property type="match status" value="1"/>
</dbReference>
<keyword evidence="6" id="KW-0067">ATP-binding</keyword>
<dbReference type="GO" id="GO:0005524">
    <property type="term" value="F:ATP binding"/>
    <property type="evidence" value="ECO:0007669"/>
    <property type="project" value="UniProtKB-KW"/>
</dbReference>